<dbReference type="GO" id="GO:0004149">
    <property type="term" value="F:dihydrolipoyllysine-residue succinyltransferase activity"/>
    <property type="evidence" value="ECO:0007669"/>
    <property type="project" value="UniProtKB-EC"/>
</dbReference>
<proteinExistence type="inferred from homology"/>
<comment type="function">
    <text evidence="2">E2 component of the 2-oxoglutarate dehydrogenase (OGDH) complex which catalyzes the second step in the conversion of 2-oxoglutarate to succinyl-CoA and CO(2).</text>
</comment>
<dbReference type="CDD" id="cd06849">
    <property type="entry name" value="lipoyl_domain"/>
    <property type="match status" value="1"/>
</dbReference>
<gene>
    <name evidence="14" type="ORF">DFR50_101323</name>
</gene>
<dbReference type="PROSITE" id="PS51826">
    <property type="entry name" value="PSBD"/>
    <property type="match status" value="1"/>
</dbReference>
<evidence type="ECO:0000256" key="3">
    <source>
        <dbReference type="ARBA" id="ARBA00005145"/>
    </source>
</evidence>
<evidence type="ECO:0000256" key="10">
    <source>
        <dbReference type="RuleBase" id="RU003423"/>
    </source>
</evidence>
<dbReference type="RefSeq" id="WP_113887414.1">
    <property type="nucleotide sequence ID" value="NZ_QNRK01000001.1"/>
</dbReference>
<evidence type="ECO:0000313" key="15">
    <source>
        <dbReference type="Proteomes" id="UP000253529"/>
    </source>
</evidence>
<dbReference type="GO" id="GO:0005737">
    <property type="term" value="C:cytoplasm"/>
    <property type="evidence" value="ECO:0007669"/>
    <property type="project" value="TreeGrafter"/>
</dbReference>
<dbReference type="InterPro" id="IPR023213">
    <property type="entry name" value="CAT-like_dom_sf"/>
</dbReference>
<dbReference type="PROSITE" id="PS00189">
    <property type="entry name" value="LIPOYL"/>
    <property type="match status" value="1"/>
</dbReference>
<dbReference type="GO" id="GO:0031405">
    <property type="term" value="F:lipoic acid binding"/>
    <property type="evidence" value="ECO:0007669"/>
    <property type="project" value="TreeGrafter"/>
</dbReference>
<dbReference type="OrthoDB" id="9805770at2"/>
<dbReference type="EC" id="2.3.1.-" evidence="10"/>
<dbReference type="Pfam" id="PF00364">
    <property type="entry name" value="Biotin_lipoyl"/>
    <property type="match status" value="1"/>
</dbReference>
<evidence type="ECO:0000256" key="9">
    <source>
        <dbReference type="ARBA" id="ARBA00052761"/>
    </source>
</evidence>
<dbReference type="Pfam" id="PF02817">
    <property type="entry name" value="E3_binding"/>
    <property type="match status" value="1"/>
</dbReference>
<keyword evidence="8 10" id="KW-0012">Acyltransferase</keyword>
<sequence length="440" mass="46038">MGLRTIKMPDIGEGVAEAEIVEWHVGVGDLVQEDQPVAAVMTDKATVEIPTPVAGQVVALGGAVGDVLPVGSELIRIDAPGLPDSSPAPPPKGVAKAAAGARDARPAEAVAAAASRPAADEEPAARSDRTAPSPPAAARAAPRGAPRPPGEKPLASPAVRLKAREAGVDLRFVPGTGPAGRVTHDDLDAFIAHPPDAPGKGGGRARNMAVETVKIVGMRRRIAQAMAESSRRVAHFSYVEEVDVTALEELRAALNARATAERPRLTVLPFLMLAIVKAVADFPEVNAHFDDDNDLLTTYGAVHLGIATQTPAGLMVPVVRHVETLGLNEASREMRRVSEAARHGTALREELTGSTITLTSLGALGGIVSTPIVNRPEVAIVGVNRIVVKPIWRDGAFTPRKTMNLSSSFDHRVIDGHGAASFIQRVRALVEAPASLFIED</sequence>
<dbReference type="Proteomes" id="UP000253529">
    <property type="component" value="Unassembled WGS sequence"/>
</dbReference>
<dbReference type="InterPro" id="IPR050743">
    <property type="entry name" value="2-oxoacid_DH_E2_comp"/>
</dbReference>
<dbReference type="EMBL" id="QNRK01000001">
    <property type="protein sequence ID" value="RBP18376.1"/>
    <property type="molecule type" value="Genomic_DNA"/>
</dbReference>
<evidence type="ECO:0000256" key="11">
    <source>
        <dbReference type="SAM" id="MobiDB-lite"/>
    </source>
</evidence>
<feature type="domain" description="Lipoyl-binding" evidence="12">
    <location>
        <begin position="3"/>
        <end position="78"/>
    </location>
</feature>
<dbReference type="FunFam" id="3.30.559.10:FF:000007">
    <property type="entry name" value="Dihydrolipoamide acetyltransferase component of pyruvate dehydrogenase complex"/>
    <property type="match status" value="1"/>
</dbReference>
<dbReference type="SUPFAM" id="SSF52777">
    <property type="entry name" value="CoA-dependent acyltransferases"/>
    <property type="match status" value="1"/>
</dbReference>
<evidence type="ECO:0000256" key="8">
    <source>
        <dbReference type="ARBA" id="ARBA00023315"/>
    </source>
</evidence>
<comment type="catalytic activity">
    <reaction evidence="9">
        <text>N(6)-[(R)-dihydrolipoyl]-L-lysyl-[protein] + succinyl-CoA = N(6)-[(R)-S(8)-succinyldihydrolipoyl]-L-lysyl-[protein] + CoA</text>
        <dbReference type="Rhea" id="RHEA:15213"/>
        <dbReference type="Rhea" id="RHEA-COMP:10475"/>
        <dbReference type="Rhea" id="RHEA-COMP:20092"/>
        <dbReference type="ChEBI" id="CHEBI:57287"/>
        <dbReference type="ChEBI" id="CHEBI:57292"/>
        <dbReference type="ChEBI" id="CHEBI:83100"/>
        <dbReference type="ChEBI" id="CHEBI:83120"/>
        <dbReference type="EC" id="2.3.1.61"/>
    </reaction>
</comment>
<protein>
    <recommendedName>
        <fullName evidence="10">Dihydrolipoamide acetyltransferase component of pyruvate dehydrogenase complex</fullName>
        <ecNumber evidence="10">2.3.1.-</ecNumber>
    </recommendedName>
</protein>
<comment type="pathway">
    <text evidence="3">Amino-acid degradation; L-lysine degradation via saccharopine pathway; glutaryl-CoA from L-lysine: step 6/6.</text>
</comment>
<comment type="caution">
    <text evidence="14">The sequence shown here is derived from an EMBL/GenBank/DDBJ whole genome shotgun (WGS) entry which is preliminary data.</text>
</comment>
<dbReference type="InterPro" id="IPR004167">
    <property type="entry name" value="PSBD"/>
</dbReference>
<dbReference type="PANTHER" id="PTHR43178:SF5">
    <property type="entry name" value="LIPOAMIDE ACYLTRANSFERASE COMPONENT OF BRANCHED-CHAIN ALPHA-KETO ACID DEHYDROGENASE COMPLEX, MITOCHONDRIAL"/>
    <property type="match status" value="1"/>
</dbReference>
<dbReference type="InterPro" id="IPR003016">
    <property type="entry name" value="2-oxoA_DH_lipoyl-BS"/>
</dbReference>
<dbReference type="InterPro" id="IPR011053">
    <property type="entry name" value="Single_hybrid_motif"/>
</dbReference>
<accession>A0A366FW55</accession>
<evidence type="ECO:0000313" key="14">
    <source>
        <dbReference type="EMBL" id="RBP18376.1"/>
    </source>
</evidence>
<dbReference type="PANTHER" id="PTHR43178">
    <property type="entry name" value="DIHYDROLIPOAMIDE ACETYLTRANSFERASE COMPONENT OF PYRUVATE DEHYDROGENASE COMPLEX"/>
    <property type="match status" value="1"/>
</dbReference>
<dbReference type="SUPFAM" id="SSF47005">
    <property type="entry name" value="Peripheral subunit-binding domain of 2-oxo acid dehydrogenase complex"/>
    <property type="match status" value="1"/>
</dbReference>
<dbReference type="InterPro" id="IPR001078">
    <property type="entry name" value="2-oxoacid_DH_actylTfrase"/>
</dbReference>
<evidence type="ECO:0000256" key="7">
    <source>
        <dbReference type="ARBA" id="ARBA00022823"/>
    </source>
</evidence>
<dbReference type="Gene3D" id="2.40.50.100">
    <property type="match status" value="1"/>
</dbReference>
<dbReference type="AlphaFoldDB" id="A0A366FW55"/>
<dbReference type="Gene3D" id="4.10.320.10">
    <property type="entry name" value="E3-binding domain"/>
    <property type="match status" value="1"/>
</dbReference>
<feature type="domain" description="Peripheral subunit-binding (PSBD)" evidence="13">
    <location>
        <begin position="154"/>
        <end position="191"/>
    </location>
</feature>
<keyword evidence="6 10" id="KW-0808">Transferase</keyword>
<dbReference type="GO" id="GO:0016407">
    <property type="term" value="F:acetyltransferase activity"/>
    <property type="evidence" value="ECO:0007669"/>
    <property type="project" value="TreeGrafter"/>
</dbReference>
<dbReference type="Pfam" id="PF00198">
    <property type="entry name" value="2-oxoacid_dh"/>
    <property type="match status" value="1"/>
</dbReference>
<dbReference type="InterPro" id="IPR036625">
    <property type="entry name" value="E3-bd_dom_sf"/>
</dbReference>
<dbReference type="SUPFAM" id="SSF51230">
    <property type="entry name" value="Single hybrid motif"/>
    <property type="match status" value="1"/>
</dbReference>
<comment type="similarity">
    <text evidence="4 10">Belongs to the 2-oxoacid dehydrogenase family.</text>
</comment>
<evidence type="ECO:0000256" key="1">
    <source>
        <dbReference type="ARBA" id="ARBA00001938"/>
    </source>
</evidence>
<keyword evidence="7 10" id="KW-0450">Lipoyl</keyword>
<evidence type="ECO:0000256" key="2">
    <source>
        <dbReference type="ARBA" id="ARBA00004052"/>
    </source>
</evidence>
<dbReference type="Gene3D" id="3.30.559.10">
    <property type="entry name" value="Chloramphenicol acetyltransferase-like domain"/>
    <property type="match status" value="1"/>
</dbReference>
<feature type="compositionally biased region" description="Low complexity" evidence="11">
    <location>
        <begin position="93"/>
        <end position="117"/>
    </location>
</feature>
<evidence type="ECO:0000256" key="4">
    <source>
        <dbReference type="ARBA" id="ARBA00007317"/>
    </source>
</evidence>
<evidence type="ECO:0000259" key="12">
    <source>
        <dbReference type="PROSITE" id="PS50968"/>
    </source>
</evidence>
<keyword evidence="15" id="KW-1185">Reference proteome</keyword>
<feature type="region of interest" description="Disordered" evidence="11">
    <location>
        <begin position="80"/>
        <end position="157"/>
    </location>
</feature>
<evidence type="ECO:0000256" key="5">
    <source>
        <dbReference type="ARBA" id="ARBA00011666"/>
    </source>
</evidence>
<dbReference type="InterPro" id="IPR000089">
    <property type="entry name" value="Biotin_lipoyl"/>
</dbReference>
<name>A0A366FW55_9HYPH</name>
<comment type="cofactor">
    <cofactor evidence="1 10">
        <name>(R)-lipoate</name>
        <dbReference type="ChEBI" id="CHEBI:83088"/>
    </cofactor>
</comment>
<reference evidence="14 15" key="1">
    <citation type="submission" date="2018-06" db="EMBL/GenBank/DDBJ databases">
        <title>Genomic Encyclopedia of Type Strains, Phase IV (KMG-IV): sequencing the most valuable type-strain genomes for metagenomic binning, comparative biology and taxonomic classification.</title>
        <authorList>
            <person name="Goeker M."/>
        </authorList>
    </citation>
    <scope>NUCLEOTIDE SEQUENCE [LARGE SCALE GENOMIC DNA]</scope>
    <source>
        <strain evidence="14 15">DSM 24875</strain>
    </source>
</reference>
<organism evidence="14 15">
    <name type="scientific">Roseiarcus fermentans</name>
    <dbReference type="NCBI Taxonomy" id="1473586"/>
    <lineage>
        <taxon>Bacteria</taxon>
        <taxon>Pseudomonadati</taxon>
        <taxon>Pseudomonadota</taxon>
        <taxon>Alphaproteobacteria</taxon>
        <taxon>Hyphomicrobiales</taxon>
        <taxon>Roseiarcaceae</taxon>
        <taxon>Roseiarcus</taxon>
    </lineage>
</organism>
<comment type="subunit">
    <text evidence="5">Forms a 24-polypeptide structural core with octahedral symmetry. Part of the 2-oxoglutarate dehydrogenase (OGDH) complex composed of E1 (2-oxoglutarate dehydrogenase), E2 (dihydrolipoamide succinyltransferase) and E3 (dihydrolipoamide dehydrogenase); the complex contains multiple copies of the three enzymatic components (E1, E2 and E3).</text>
</comment>
<evidence type="ECO:0000256" key="6">
    <source>
        <dbReference type="ARBA" id="ARBA00022679"/>
    </source>
</evidence>
<evidence type="ECO:0000259" key="13">
    <source>
        <dbReference type="PROSITE" id="PS51826"/>
    </source>
</evidence>
<dbReference type="PROSITE" id="PS50968">
    <property type="entry name" value="BIOTINYL_LIPOYL"/>
    <property type="match status" value="1"/>
</dbReference>